<evidence type="ECO:0000313" key="2">
    <source>
        <dbReference type="Proteomes" id="UP000092154"/>
    </source>
</evidence>
<reference evidence="1 2" key="1">
    <citation type="submission" date="2016-06" db="EMBL/GenBank/DDBJ databases">
        <title>Comparative genomics of the ectomycorrhizal sister species Rhizopogon vinicolor and Rhizopogon vesiculosus (Basidiomycota: Boletales) reveals a divergence of the mating type B locus.</title>
        <authorList>
            <consortium name="DOE Joint Genome Institute"/>
            <person name="Mujic A.B."/>
            <person name="Kuo A."/>
            <person name="Tritt A."/>
            <person name="Lipzen A."/>
            <person name="Chen C."/>
            <person name="Johnson J."/>
            <person name="Sharma A."/>
            <person name="Barry K."/>
            <person name="Grigoriev I.V."/>
            <person name="Spatafora J.W."/>
        </authorList>
    </citation>
    <scope>NUCLEOTIDE SEQUENCE [LARGE SCALE GENOMIC DNA]</scope>
    <source>
        <strain evidence="1 2">AM-OR11-026</strain>
    </source>
</reference>
<evidence type="ECO:0000313" key="1">
    <source>
        <dbReference type="EMBL" id="OAX37761.1"/>
    </source>
</evidence>
<sequence length="241" mass="26939">MNDNPPVPLQGKSFSRDRNKPMKMWHLVQENQSMIMGNRWIYGESWCVDDGRLVISTAHTPQDSKLSSCGEVLSQPAMDVLRSILDEQRFQLVELGPCGLCSQGKLLMGLKAFSASLLDLDILELIHVSTLSSMLPIVNQINSRPTSEDLVDVIIVYPVVGGINPWQQSPSARVSARLSEVLLFSQEERHCEMYCHKTHIACKMVTAGEDLRGWMGFQEVTSSRREMSRGGGDVARESTPY</sequence>
<organism evidence="1 2">
    <name type="scientific">Rhizopogon vinicolor AM-OR11-026</name>
    <dbReference type="NCBI Taxonomy" id="1314800"/>
    <lineage>
        <taxon>Eukaryota</taxon>
        <taxon>Fungi</taxon>
        <taxon>Dikarya</taxon>
        <taxon>Basidiomycota</taxon>
        <taxon>Agaricomycotina</taxon>
        <taxon>Agaricomycetes</taxon>
        <taxon>Agaricomycetidae</taxon>
        <taxon>Boletales</taxon>
        <taxon>Suillineae</taxon>
        <taxon>Rhizopogonaceae</taxon>
        <taxon>Rhizopogon</taxon>
    </lineage>
</organism>
<dbReference type="Proteomes" id="UP000092154">
    <property type="component" value="Unassembled WGS sequence"/>
</dbReference>
<dbReference type="InParanoid" id="A0A1B7MYX8"/>
<dbReference type="AlphaFoldDB" id="A0A1B7MYX8"/>
<proteinExistence type="predicted"/>
<name>A0A1B7MYX8_9AGAM</name>
<gene>
    <name evidence="1" type="ORF">K503DRAFT_783380</name>
</gene>
<dbReference type="EMBL" id="KV448332">
    <property type="protein sequence ID" value="OAX37761.1"/>
    <property type="molecule type" value="Genomic_DNA"/>
</dbReference>
<keyword evidence="2" id="KW-1185">Reference proteome</keyword>
<protein>
    <submittedName>
        <fullName evidence="1">Uncharacterized protein</fullName>
    </submittedName>
</protein>
<accession>A0A1B7MYX8</accession>